<comment type="caution">
    <text evidence="1">The sequence shown here is derived from an EMBL/GenBank/DDBJ whole genome shotgun (WGS) entry which is preliminary data.</text>
</comment>
<dbReference type="EMBL" id="JAPESX010000221">
    <property type="protein sequence ID" value="KAJ8122504.1"/>
    <property type="molecule type" value="Genomic_DNA"/>
</dbReference>
<name>A0ACC2J4X9_9PEZI</name>
<evidence type="ECO:0000313" key="1">
    <source>
        <dbReference type="EMBL" id="KAJ8122504.1"/>
    </source>
</evidence>
<keyword evidence="2" id="KW-1185">Reference proteome</keyword>
<protein>
    <submittedName>
        <fullName evidence="1">Uncharacterized protein</fullName>
    </submittedName>
</protein>
<proteinExistence type="predicted"/>
<accession>A0ACC2J4X9</accession>
<evidence type="ECO:0000313" key="2">
    <source>
        <dbReference type="Proteomes" id="UP001153334"/>
    </source>
</evidence>
<organism evidence="1 2">
    <name type="scientific">Nemania bipapillata</name>
    <dbReference type="NCBI Taxonomy" id="110536"/>
    <lineage>
        <taxon>Eukaryota</taxon>
        <taxon>Fungi</taxon>
        <taxon>Dikarya</taxon>
        <taxon>Ascomycota</taxon>
        <taxon>Pezizomycotina</taxon>
        <taxon>Sordariomycetes</taxon>
        <taxon>Xylariomycetidae</taxon>
        <taxon>Xylariales</taxon>
        <taxon>Xylariaceae</taxon>
        <taxon>Nemania</taxon>
    </lineage>
</organism>
<gene>
    <name evidence="1" type="ORF">ONZ43_g1319</name>
</gene>
<sequence>MPFATLPSKPDAPIAYELFSGAAESTLLIVCLNGLALPQTVWKPVIELFQRSEISPKPWILTYDRYGQGASPRDPREKWPGKDSGYAHTVDDVTDDLYELIVTVSPERRERLIFMNNSIGAHVARRYAHRYPTVVEGILFLDSNPGNTDYTIMWPNPKDPSFDLATMVPPGTSLEVYENAYTNMTTIFSPETKNKEGFDRRGVKALLPDPSQPKLKGSKTSDKGPWVTVVGHDVEQFSKEEWENPMMKVPIGMAAMYTQPSWSEYNEGLSKLTDPDRSKGPVIAPNAGHFIQRDNPSFVAEELVDLVKKVENVG</sequence>
<dbReference type="Proteomes" id="UP001153334">
    <property type="component" value="Unassembled WGS sequence"/>
</dbReference>
<reference evidence="1" key="1">
    <citation type="submission" date="2022-11" db="EMBL/GenBank/DDBJ databases">
        <title>Genome Sequence of Nemania bipapillata.</title>
        <authorList>
            <person name="Buettner E."/>
        </authorList>
    </citation>
    <scope>NUCLEOTIDE SEQUENCE</scope>
    <source>
        <strain evidence="1">CP14</strain>
    </source>
</reference>